<name>A0ABD3J8B4_EUCGL</name>
<protein>
    <recommendedName>
        <fullName evidence="5">CCT domain-containing protein</fullName>
    </recommendedName>
</protein>
<sequence length="364" mass="40257">MCPKNCPPPAANMRTRSRSRSMSRSSSAPGKPKKQTPSSLAAPSRRSRSKTRKPKYLSLGLQISPQTSRTGASPMNLTYHRRAVRRHRQKHRPSSSPLLPGAHLASGDDAAGSRDQDHHLQDENDVALLFDSAAAADTATLTDLLDPAAPASAVSGAAAASSGVKEGESAVSSLIRCAMKSSSREWGGSEERWVCYSEVIVEAEKKAEMEEVTSYAADAWRGGRRAHPQGTTMLSLKLDYQEILDAWSDKGSLFVYGGDANHETPQTVPDLMRVDSGPMDLWENVWRVPEKAAESEAAINRDAIAEDGGEFSDKIRQREASVLRYKEKRHSRLFSKRIRYEVRKLNAQKRPRIKGRFVRRDCED</sequence>
<evidence type="ECO:0000256" key="4">
    <source>
        <dbReference type="SAM" id="MobiDB-lite"/>
    </source>
</evidence>
<feature type="compositionally biased region" description="Polar residues" evidence="4">
    <location>
        <begin position="61"/>
        <end position="76"/>
    </location>
</feature>
<comment type="caution">
    <text evidence="6">The sequence shown here is derived from an EMBL/GenBank/DDBJ whole genome shotgun (WGS) entry which is preliminary data.</text>
</comment>
<dbReference type="InterPro" id="IPR010402">
    <property type="entry name" value="CCT_domain"/>
</dbReference>
<dbReference type="PANTHER" id="PTHR31874">
    <property type="entry name" value="CCT MOTIF FAMILY PROTEIN, EXPRESSED"/>
    <property type="match status" value="1"/>
</dbReference>
<reference evidence="6 7" key="1">
    <citation type="submission" date="2024-11" db="EMBL/GenBank/DDBJ databases">
        <title>Chromosome-level genome assembly of Eucalyptus globulus Labill. provides insights into its genome evolution.</title>
        <authorList>
            <person name="Li X."/>
        </authorList>
    </citation>
    <scope>NUCLEOTIDE SEQUENCE [LARGE SCALE GENOMIC DNA]</scope>
    <source>
        <strain evidence="6">CL2024</strain>
        <tissue evidence="6">Fresh tender leaves</tissue>
    </source>
</reference>
<evidence type="ECO:0000313" key="7">
    <source>
        <dbReference type="Proteomes" id="UP001634007"/>
    </source>
</evidence>
<dbReference type="Pfam" id="PF06203">
    <property type="entry name" value="CCT"/>
    <property type="match status" value="1"/>
</dbReference>
<dbReference type="InterPro" id="IPR052453">
    <property type="entry name" value="CONSTANS-like_ZF"/>
</dbReference>
<feature type="compositionally biased region" description="Pro residues" evidence="4">
    <location>
        <begin position="1"/>
        <end position="10"/>
    </location>
</feature>
<feature type="domain" description="CCT" evidence="5">
    <location>
        <begin position="318"/>
        <end position="360"/>
    </location>
</feature>
<comment type="subcellular location">
    <subcellularLocation>
        <location evidence="1 3">Nucleus</location>
    </subcellularLocation>
</comment>
<dbReference type="AlphaFoldDB" id="A0ABD3J8B4"/>
<evidence type="ECO:0000256" key="1">
    <source>
        <dbReference type="ARBA" id="ARBA00004123"/>
    </source>
</evidence>
<keyword evidence="2 3" id="KW-0539">Nucleus</keyword>
<proteinExistence type="predicted"/>
<dbReference type="PANTHER" id="PTHR31874:SF25">
    <property type="entry name" value="CCT MOTIF FAMILY PROTEIN"/>
    <property type="match status" value="1"/>
</dbReference>
<dbReference type="Proteomes" id="UP001634007">
    <property type="component" value="Unassembled WGS sequence"/>
</dbReference>
<dbReference type="PROSITE" id="PS51017">
    <property type="entry name" value="CCT"/>
    <property type="match status" value="1"/>
</dbReference>
<feature type="compositionally biased region" description="Basic residues" evidence="4">
    <location>
        <begin position="45"/>
        <end position="55"/>
    </location>
</feature>
<feature type="compositionally biased region" description="Basic residues" evidence="4">
    <location>
        <begin position="79"/>
        <end position="93"/>
    </location>
</feature>
<evidence type="ECO:0000256" key="3">
    <source>
        <dbReference type="PROSITE-ProRule" id="PRU00357"/>
    </source>
</evidence>
<feature type="region of interest" description="Disordered" evidence="4">
    <location>
        <begin position="1"/>
        <end position="118"/>
    </location>
</feature>
<dbReference type="EMBL" id="JBJKBG010000009">
    <property type="protein sequence ID" value="KAL3723034.1"/>
    <property type="molecule type" value="Genomic_DNA"/>
</dbReference>
<keyword evidence="7" id="KW-1185">Reference proteome</keyword>
<evidence type="ECO:0000259" key="5">
    <source>
        <dbReference type="PROSITE" id="PS51017"/>
    </source>
</evidence>
<dbReference type="GO" id="GO:0005634">
    <property type="term" value="C:nucleus"/>
    <property type="evidence" value="ECO:0007669"/>
    <property type="project" value="UniProtKB-SubCell"/>
</dbReference>
<evidence type="ECO:0000256" key="2">
    <source>
        <dbReference type="ARBA" id="ARBA00023242"/>
    </source>
</evidence>
<gene>
    <name evidence="6" type="ORF">ACJRO7_035251</name>
</gene>
<accession>A0ABD3J8B4</accession>
<organism evidence="6 7">
    <name type="scientific">Eucalyptus globulus</name>
    <name type="common">Tasmanian blue gum</name>
    <dbReference type="NCBI Taxonomy" id="34317"/>
    <lineage>
        <taxon>Eukaryota</taxon>
        <taxon>Viridiplantae</taxon>
        <taxon>Streptophyta</taxon>
        <taxon>Embryophyta</taxon>
        <taxon>Tracheophyta</taxon>
        <taxon>Spermatophyta</taxon>
        <taxon>Magnoliopsida</taxon>
        <taxon>eudicotyledons</taxon>
        <taxon>Gunneridae</taxon>
        <taxon>Pentapetalae</taxon>
        <taxon>rosids</taxon>
        <taxon>malvids</taxon>
        <taxon>Myrtales</taxon>
        <taxon>Myrtaceae</taxon>
        <taxon>Myrtoideae</taxon>
        <taxon>Eucalypteae</taxon>
        <taxon>Eucalyptus</taxon>
    </lineage>
</organism>
<evidence type="ECO:0000313" key="6">
    <source>
        <dbReference type="EMBL" id="KAL3723034.1"/>
    </source>
</evidence>